<accession>D3LVH2</accession>
<proteinExistence type="predicted"/>
<dbReference type="RefSeq" id="WP_009369832.1">
    <property type="nucleotide sequence ID" value="NZ_ADGP01000020.1"/>
</dbReference>
<comment type="caution">
    <text evidence="1">The sequence shown here is derived from an EMBL/GenBank/DDBJ whole genome shotgun (WGS) entry which is preliminary data.</text>
</comment>
<gene>
    <name evidence="1" type="ORF">HMPREF0889_0296</name>
</gene>
<organism evidence="1 2">
    <name type="scientific">Megasphaera lornae</name>
    <dbReference type="NCBI Taxonomy" id="1000568"/>
    <lineage>
        <taxon>Bacteria</taxon>
        <taxon>Bacillati</taxon>
        <taxon>Bacillota</taxon>
        <taxon>Negativicutes</taxon>
        <taxon>Veillonellales</taxon>
        <taxon>Veillonellaceae</taxon>
        <taxon>Megasphaera</taxon>
    </lineage>
</organism>
<reference evidence="2" key="1">
    <citation type="submission" date="2009-12" db="EMBL/GenBank/DDBJ databases">
        <title>Sequence of Clostridiales genomosp. BVAB3 str. UPII9-5.</title>
        <authorList>
            <person name="Madupu R."/>
            <person name="Durkin A.S."/>
            <person name="Torralba M."/>
            <person name="Methe B."/>
            <person name="Sutton G.G."/>
            <person name="Strausberg R.L."/>
            <person name="Nelson K.E."/>
        </authorList>
    </citation>
    <scope>NUCLEOTIDE SEQUENCE [LARGE SCALE GENOMIC DNA]</scope>
    <source>
        <strain evidence="2">28L</strain>
    </source>
</reference>
<dbReference type="STRING" id="699218.HMPREF0889_0296"/>
<dbReference type="AlphaFoldDB" id="D3LVH2"/>
<name>D3LVH2_9FIRM</name>
<sequence length="141" mass="16686">MSKYSEFLKGIKESQINKFFGEVSHTSNKHFKFNHVINDDEIILITNNVRFIKDNPVLVIDNNKVVYLKDWNVLEIHNFKYGLYAYAVKLNRKYWKEYTFKEEFDDVYFKEADTFDSLKAVAETQNDTEIALGWGKVDGPR</sequence>
<protein>
    <submittedName>
        <fullName evidence="1">Uncharacterized protein</fullName>
    </submittedName>
</protein>
<dbReference type="Proteomes" id="UP000003242">
    <property type="component" value="Unassembled WGS sequence"/>
</dbReference>
<dbReference type="EMBL" id="ADGP01000020">
    <property type="protein sequence ID" value="EFD93899.1"/>
    <property type="molecule type" value="Genomic_DNA"/>
</dbReference>
<evidence type="ECO:0000313" key="2">
    <source>
        <dbReference type="Proteomes" id="UP000003242"/>
    </source>
</evidence>
<evidence type="ECO:0000313" key="1">
    <source>
        <dbReference type="EMBL" id="EFD93899.1"/>
    </source>
</evidence>